<dbReference type="CDD" id="cd00037">
    <property type="entry name" value="CLECT"/>
    <property type="match status" value="1"/>
</dbReference>
<dbReference type="CDD" id="cd00190">
    <property type="entry name" value="Tryp_SPc"/>
    <property type="match status" value="1"/>
</dbReference>
<dbReference type="SMART" id="SM00202">
    <property type="entry name" value="SR"/>
    <property type="match status" value="2"/>
</dbReference>
<feature type="disulfide bond" evidence="10">
    <location>
        <begin position="1793"/>
        <end position="1803"/>
    </location>
</feature>
<dbReference type="InterPro" id="IPR036508">
    <property type="entry name" value="Chitin-bd_dom_sf"/>
</dbReference>
<dbReference type="FunFam" id="2.40.10.10:FF:000003">
    <property type="entry name" value="Transmembrane serine protease 3"/>
    <property type="match status" value="1"/>
</dbReference>
<evidence type="ECO:0000256" key="2">
    <source>
        <dbReference type="ARBA" id="ARBA00022670"/>
    </source>
</evidence>
<feature type="region of interest" description="Disordered" evidence="12">
    <location>
        <begin position="323"/>
        <end position="345"/>
    </location>
</feature>
<feature type="region of interest" description="Disordered" evidence="12">
    <location>
        <begin position="870"/>
        <end position="896"/>
    </location>
</feature>
<dbReference type="PROSITE" id="PS00135">
    <property type="entry name" value="TRYPSIN_SER"/>
    <property type="match status" value="1"/>
</dbReference>
<gene>
    <name evidence="20" type="ORF">TKK_011834</name>
</gene>
<dbReference type="SUPFAM" id="SSF57440">
    <property type="entry name" value="Kringle-like"/>
    <property type="match status" value="1"/>
</dbReference>
<feature type="compositionally biased region" description="Basic and acidic residues" evidence="12">
    <location>
        <begin position="457"/>
        <end position="466"/>
    </location>
</feature>
<dbReference type="Gene3D" id="2.40.20.10">
    <property type="entry name" value="Plasminogen Kringle 4"/>
    <property type="match status" value="1"/>
</dbReference>
<dbReference type="CDD" id="cd00108">
    <property type="entry name" value="KR"/>
    <property type="match status" value="1"/>
</dbReference>
<dbReference type="Gene3D" id="2.170.140.10">
    <property type="entry name" value="Chitin binding domain"/>
    <property type="match status" value="3"/>
</dbReference>
<dbReference type="SUPFAM" id="SSF57424">
    <property type="entry name" value="LDL receptor-like module"/>
    <property type="match status" value="2"/>
</dbReference>
<dbReference type="InterPro" id="IPR036055">
    <property type="entry name" value="LDL_receptor-like_sf"/>
</dbReference>
<name>A0ABD2WKC3_9HYME</name>
<feature type="chain" id="PRO_5044747848" description="Neurotrypsin" evidence="13">
    <location>
        <begin position="27"/>
        <end position="2124"/>
    </location>
</feature>
<feature type="compositionally biased region" description="Low complexity" evidence="12">
    <location>
        <begin position="226"/>
        <end position="237"/>
    </location>
</feature>
<dbReference type="CDD" id="cd00112">
    <property type="entry name" value="LDLa"/>
    <property type="match status" value="2"/>
</dbReference>
<keyword evidence="5 11" id="KW-0720">Serine protease</keyword>
<evidence type="ECO:0000256" key="3">
    <source>
        <dbReference type="ARBA" id="ARBA00022737"/>
    </source>
</evidence>
<dbReference type="PROSITE" id="PS50948">
    <property type="entry name" value="PAN"/>
    <property type="match status" value="1"/>
</dbReference>
<comment type="caution">
    <text evidence="20">The sequence shown here is derived from an EMBL/GenBank/DDBJ whole genome shotgun (WGS) entry which is preliminary data.</text>
</comment>
<accession>A0ABD2WKC3</accession>
<evidence type="ECO:0000256" key="10">
    <source>
        <dbReference type="PROSITE-ProRule" id="PRU00196"/>
    </source>
</evidence>
<feature type="region of interest" description="Disordered" evidence="12">
    <location>
        <begin position="92"/>
        <end position="145"/>
    </location>
</feature>
<feature type="domain" description="Kringle" evidence="15">
    <location>
        <begin position="1338"/>
        <end position="1420"/>
    </location>
</feature>
<proteinExistence type="predicted"/>
<dbReference type="SUPFAM" id="SSF57625">
    <property type="entry name" value="Invertebrate chitin-binding proteins"/>
    <property type="match status" value="3"/>
</dbReference>
<feature type="compositionally biased region" description="Basic and acidic residues" evidence="12">
    <location>
        <begin position="239"/>
        <end position="251"/>
    </location>
</feature>
<feature type="compositionally biased region" description="Low complexity" evidence="12">
    <location>
        <begin position="1714"/>
        <end position="1727"/>
    </location>
</feature>
<dbReference type="InterPro" id="IPR043504">
    <property type="entry name" value="Peptidase_S1_PA_chymotrypsin"/>
</dbReference>
<dbReference type="Gene3D" id="4.10.400.10">
    <property type="entry name" value="Low-density Lipoprotein Receptor"/>
    <property type="match status" value="2"/>
</dbReference>
<dbReference type="InterPro" id="IPR009003">
    <property type="entry name" value="Peptidase_S1_PA"/>
</dbReference>
<comment type="caution">
    <text evidence="10">Lacks conserved residue(s) required for the propagation of feature annotation.</text>
</comment>
<dbReference type="SUPFAM" id="SSF56487">
    <property type="entry name" value="SRCR-like"/>
    <property type="match status" value="3"/>
</dbReference>
<feature type="disulfide bond" evidence="9">
    <location>
        <begin position="1559"/>
        <end position="1577"/>
    </location>
</feature>
<dbReference type="SUPFAM" id="SSF57414">
    <property type="entry name" value="Hairpin loop containing domain-like"/>
    <property type="match status" value="1"/>
</dbReference>
<feature type="compositionally biased region" description="Acidic residues" evidence="12">
    <location>
        <begin position="422"/>
        <end position="431"/>
    </location>
</feature>
<feature type="signal peptide" evidence="13">
    <location>
        <begin position="1"/>
        <end position="26"/>
    </location>
</feature>
<evidence type="ECO:0000256" key="13">
    <source>
        <dbReference type="SAM" id="SignalP"/>
    </source>
</evidence>
<dbReference type="PROSITE" id="PS50070">
    <property type="entry name" value="KRINGLE_2"/>
    <property type="match status" value="1"/>
</dbReference>
<dbReference type="InterPro" id="IPR038178">
    <property type="entry name" value="Kringle_sf"/>
</dbReference>
<dbReference type="InterPro" id="IPR036772">
    <property type="entry name" value="SRCR-like_dom_sf"/>
</dbReference>
<dbReference type="Gene3D" id="2.40.10.10">
    <property type="entry name" value="Trypsin-like serine proteases"/>
    <property type="match status" value="1"/>
</dbReference>
<organism evidence="20 21">
    <name type="scientific">Trichogramma kaykai</name>
    <dbReference type="NCBI Taxonomy" id="54128"/>
    <lineage>
        <taxon>Eukaryota</taxon>
        <taxon>Metazoa</taxon>
        <taxon>Ecdysozoa</taxon>
        <taxon>Arthropoda</taxon>
        <taxon>Hexapoda</taxon>
        <taxon>Insecta</taxon>
        <taxon>Pterygota</taxon>
        <taxon>Neoptera</taxon>
        <taxon>Endopterygota</taxon>
        <taxon>Hymenoptera</taxon>
        <taxon>Apocrita</taxon>
        <taxon>Proctotrupomorpha</taxon>
        <taxon>Chalcidoidea</taxon>
        <taxon>Trichogrammatidae</taxon>
        <taxon>Trichogramma</taxon>
    </lineage>
</organism>
<dbReference type="InterPro" id="IPR001254">
    <property type="entry name" value="Trypsin_dom"/>
</dbReference>
<dbReference type="PROSITE" id="PS50287">
    <property type="entry name" value="SRCR_2"/>
    <property type="match status" value="2"/>
</dbReference>
<dbReference type="Gene3D" id="3.50.4.10">
    <property type="entry name" value="Hepatocyte Growth Factor"/>
    <property type="match status" value="1"/>
</dbReference>
<dbReference type="InterPro" id="IPR003609">
    <property type="entry name" value="Pan_app"/>
</dbReference>
<dbReference type="PROSITE" id="PS01209">
    <property type="entry name" value="LDLRA_1"/>
    <property type="match status" value="1"/>
</dbReference>
<feature type="region of interest" description="Disordered" evidence="12">
    <location>
        <begin position="600"/>
        <end position="689"/>
    </location>
</feature>
<feature type="disulfide bond" evidence="9">
    <location>
        <begin position="1453"/>
        <end position="1468"/>
    </location>
</feature>
<evidence type="ECO:0000256" key="4">
    <source>
        <dbReference type="ARBA" id="ARBA00022801"/>
    </source>
</evidence>
<dbReference type="InterPro" id="IPR000001">
    <property type="entry name" value="Kringle"/>
</dbReference>
<dbReference type="InterPro" id="IPR001304">
    <property type="entry name" value="C-type_lectin-like"/>
</dbReference>
<feature type="compositionally biased region" description="Basic and acidic residues" evidence="12">
    <location>
        <begin position="126"/>
        <end position="135"/>
    </location>
</feature>
<dbReference type="Pfam" id="PF00057">
    <property type="entry name" value="Ldl_recept_a"/>
    <property type="match status" value="2"/>
</dbReference>
<dbReference type="Gene3D" id="3.10.100.10">
    <property type="entry name" value="Mannose-Binding Protein A, subunit A"/>
    <property type="match status" value="1"/>
</dbReference>
<feature type="region of interest" description="Disordered" evidence="12">
    <location>
        <begin position="226"/>
        <end position="256"/>
    </location>
</feature>
<dbReference type="PRINTS" id="PR00261">
    <property type="entry name" value="LDLRECEPTOR"/>
</dbReference>
<feature type="domain" description="Chitin-binding type-2" evidence="18">
    <location>
        <begin position="249"/>
        <end position="306"/>
    </location>
</feature>
<feature type="region of interest" description="Disordered" evidence="12">
    <location>
        <begin position="413"/>
        <end position="489"/>
    </location>
</feature>
<dbReference type="Pfam" id="PF01607">
    <property type="entry name" value="CBM_14"/>
    <property type="match status" value="3"/>
</dbReference>
<feature type="domain" description="Chitin-binding type-2" evidence="18">
    <location>
        <begin position="154"/>
        <end position="211"/>
    </location>
</feature>
<feature type="region of interest" description="Disordered" evidence="12">
    <location>
        <begin position="1714"/>
        <end position="1751"/>
    </location>
</feature>
<evidence type="ECO:0000259" key="15">
    <source>
        <dbReference type="PROSITE" id="PS50070"/>
    </source>
</evidence>
<keyword evidence="3" id="KW-0677">Repeat</keyword>
<keyword evidence="13" id="KW-0732">Signal</keyword>
<dbReference type="SMART" id="SM00020">
    <property type="entry name" value="Tryp_SPc"/>
    <property type="match status" value="1"/>
</dbReference>
<feature type="domain" description="Peptidase S1" evidence="16">
    <location>
        <begin position="1879"/>
        <end position="2118"/>
    </location>
</feature>
<feature type="disulfide bond" evidence="9">
    <location>
        <begin position="1434"/>
        <end position="1446"/>
    </location>
</feature>
<dbReference type="InterPro" id="IPR002557">
    <property type="entry name" value="Chitin-bd_dom"/>
</dbReference>
<dbReference type="SMART" id="SM00130">
    <property type="entry name" value="KR"/>
    <property type="match status" value="1"/>
</dbReference>
<dbReference type="SMART" id="SM00192">
    <property type="entry name" value="LDLa"/>
    <property type="match status" value="2"/>
</dbReference>
<dbReference type="GO" id="GO:0008236">
    <property type="term" value="F:serine-type peptidase activity"/>
    <property type="evidence" value="ECO:0007669"/>
    <property type="project" value="UniProtKB-KW"/>
</dbReference>
<evidence type="ECO:0000256" key="11">
    <source>
        <dbReference type="RuleBase" id="RU363034"/>
    </source>
</evidence>
<feature type="domain" description="Chitin-binding type-2" evidence="18">
    <location>
        <begin position="354"/>
        <end position="411"/>
    </location>
</feature>
<dbReference type="Pfam" id="PF00024">
    <property type="entry name" value="PAN_1"/>
    <property type="match status" value="1"/>
</dbReference>
<reference evidence="20 21" key="1">
    <citation type="journal article" date="2024" name="bioRxiv">
        <title>A reference genome for Trichogramma kaykai: A tiny desert-dwelling parasitoid wasp with competing sex-ratio distorters.</title>
        <authorList>
            <person name="Culotta J."/>
            <person name="Lindsey A.R."/>
        </authorList>
    </citation>
    <scope>NUCLEOTIDE SEQUENCE [LARGE SCALE GENOMIC DNA]</scope>
    <source>
        <strain evidence="20 21">KSX58</strain>
    </source>
</reference>
<keyword evidence="1 8" id="KW-0420">Kringle</keyword>
<evidence type="ECO:0000256" key="9">
    <source>
        <dbReference type="PROSITE-ProRule" id="PRU00124"/>
    </source>
</evidence>
<keyword evidence="7" id="KW-0325">Glycoprotein</keyword>
<dbReference type="Pfam" id="PF00051">
    <property type="entry name" value="Kringle"/>
    <property type="match status" value="1"/>
</dbReference>
<dbReference type="PROSITE" id="PS50940">
    <property type="entry name" value="CHIT_BIND_II"/>
    <property type="match status" value="3"/>
</dbReference>
<dbReference type="InterPro" id="IPR023415">
    <property type="entry name" value="LDLR_class-A_CS"/>
</dbReference>
<dbReference type="PROSITE" id="PS00134">
    <property type="entry name" value="TRYPSIN_HIS"/>
    <property type="match status" value="1"/>
</dbReference>
<dbReference type="InterPro" id="IPR033116">
    <property type="entry name" value="TRYPSIN_SER"/>
</dbReference>
<evidence type="ECO:0008006" key="22">
    <source>
        <dbReference type="Google" id="ProtNLM"/>
    </source>
</evidence>
<feature type="disulfide bond" evidence="9">
    <location>
        <begin position="1441"/>
        <end position="1459"/>
    </location>
</feature>
<feature type="compositionally biased region" description="Basic and acidic residues" evidence="12">
    <location>
        <begin position="541"/>
        <end position="552"/>
    </location>
</feature>
<evidence type="ECO:0000256" key="12">
    <source>
        <dbReference type="SAM" id="MobiDB-lite"/>
    </source>
</evidence>
<dbReference type="PROSITE" id="PS50041">
    <property type="entry name" value="C_TYPE_LECTIN_2"/>
    <property type="match status" value="1"/>
</dbReference>
<dbReference type="PANTHER" id="PTHR24252">
    <property type="entry name" value="ACROSIN-RELATED"/>
    <property type="match status" value="1"/>
</dbReference>
<dbReference type="InterPro" id="IPR016187">
    <property type="entry name" value="CTDL_fold"/>
</dbReference>
<dbReference type="Proteomes" id="UP001627154">
    <property type="component" value="Unassembled WGS sequence"/>
</dbReference>
<dbReference type="SMART" id="SM00034">
    <property type="entry name" value="CLECT"/>
    <property type="match status" value="1"/>
</dbReference>
<evidence type="ECO:0000259" key="14">
    <source>
        <dbReference type="PROSITE" id="PS50041"/>
    </source>
</evidence>
<evidence type="ECO:0000256" key="1">
    <source>
        <dbReference type="ARBA" id="ARBA00022572"/>
    </source>
</evidence>
<dbReference type="InterPro" id="IPR016186">
    <property type="entry name" value="C-type_lectin-like/link_sf"/>
</dbReference>
<dbReference type="PROSITE" id="PS50240">
    <property type="entry name" value="TRYPSIN_DOM"/>
    <property type="match status" value="1"/>
</dbReference>
<feature type="domain" description="SRCR" evidence="17">
    <location>
        <begin position="1595"/>
        <end position="1824"/>
    </location>
</feature>
<evidence type="ECO:0000259" key="16">
    <source>
        <dbReference type="PROSITE" id="PS50240"/>
    </source>
</evidence>
<feature type="domain" description="C-type lectin" evidence="14">
    <location>
        <begin position="1184"/>
        <end position="1319"/>
    </location>
</feature>
<keyword evidence="2 11" id="KW-0645">Protease</keyword>
<feature type="domain" description="SRCR" evidence="17">
    <location>
        <begin position="1065"/>
        <end position="1170"/>
    </location>
</feature>
<evidence type="ECO:0000256" key="6">
    <source>
        <dbReference type="ARBA" id="ARBA00023157"/>
    </source>
</evidence>
<sequence length="2124" mass="236502">MIVRESSSLLLVLVLSLLLLQQRVVASATADADDNNKSTLRLSATDKNHDGSDHKLAKRVVNWATWQQHHAASSTQPPVYYPEYPPLGTPPPSAPVSKWELSRGQNQYGSHDRKVNEEWYEGVSNDSKKPRKEEPTPQGQARSDRVALYDPVLGVKCPRTDSTGVFVYPLDCRFYVNCWNGRAVVEPCAPGTLFSPDDLECDFPNKVKCLSSSELGIDVSDFGEAQQQQASGSAGASDDVDRRDSHDEKPKCPPGLTGLMAHPTECTKFLQCVNSNTYVVNCAPGTAFNPLLGVCDYPKNVKGCEGVSEAGVSVAGVVEHSAGRQPADSEYAETSHNMTPSPRVVATTPRVPRKINCPPGFSGLLPDPDSCTKFLQCANGNTYRMDCGPGTVFNPISSVCDWPYNVPDCSNEYKKPSVDRQDENEEKDEESEWKGAPPPRHPYTGPATLPTVINYYDKPENRKEPLSRPVIPHQQPYPSGPGFPSQINDDEFATSLPIEYGSHHHQHNHRYQPSGSHFRFPDSDAEESANGANTQGPYTDIDQRHAGKKDDQPAAVQQPESPHYGNQKFPQLGYENFYPNHRYAQQQPQQPQQQYAYLNRGSQPGYENFPVPVVNVRPGVTQPTTHRIHGQSPVNGHAYPHDYNPVQYPPKGSSSSYESSSEENDGGSPALNTGRAWAEPPSRTGNNAQLVRPISSPIIIDRRNYSRNNDRWSAPEPPANAPVSNSWRGMGRGFEERPGRMRLYNQGPNHVNPYDKPYERPPSSNIQNANNNYQSWSSVLRYVTTTTTPRPIGNFYPYYLRPRYTHRYVRPNLRPIQVTQGHHHHQQVGTRGRLVPSRDLIIDQGHSRTRQQIASSGPGGRVPSVIGVATTTTTTTPRPTTQSSTTTSEKSTTAASLSTWKPDMVFPKDDEQPSPFANVFDSYDRNKAFVYNPSKLSPDNVPTVSIELEEDWNPLAAILPMKKKPSVNAQPVLEPTTEISAIKWIPDKDSSNENAPAAENKDDKSVVMKINNQDPNYLLDVELESFINEEPPFPVHYSPPVMSASQVTSDSPMPGQMTPISGQVVRLRGGKDPSEGYVEVQGAKPGWGVVCDSQDAWTQREADVVCRQLGYQRGAAYVWQGRPSNVPGASWIAASSVACNGTEAKFQNCLFRHEADSCEIERDAIGVRCFPNRQAHCRADERAHNGQCYHVADASKALSHDEAHDYCHARGSRLLDLVDQAENDFVSELLAQTKPMVDSVMTSGMGFKTLNRTIWMWEDSSAAKFKYTKWWPGWLEDRRVVPVAGARPVCIVMTRKFPCHDRPDNKCKADYFFWEVEDCAASNKGHAFVCERAYDDIGCLYGNGHHYTGNASVTMEGRECLSWGDPMVAGPLLTKVASREMRDSLKSHNHCRNPNPGKEARPWCFTGPRGEFEYCDIPYCGKSIAKKSHLTGNCKPKHFECSPGECIPSPWVCDGEEDCSNGIDERKCSSHLNFFKKHPRQRLDGYEIEKWLNTPVKTCALRCKEADFTCRSFTHEAKGNVCYLSDSNVGTTGALVPSPEHDYYEMKDRSIDCENMFVCANQKCVNRSTVCDGRNDCGDRSDEKICTAENLGYEIRLAGVADSKHEGRVEVKVLGKWGQVCDDGFTIKAAHVVCRELGFQLGAVEGVRQRGLGKAQLPCRGGGRRRLQDQQRRLPGGPVEVRLVAHVHTHAVHLRRGEGLPGRLGRERRALRGALRAAPGQRQQPDGGPRRDTPPRHLGHGLRRRLHQRHRQRHLSLARLRRPSHGQEGRILRSGSRTHLARRGELDFFFVNCIGNETQLYRCEHDHWGRHNCAHNEDAGVVCSAGTLPADYEWVNVRGKRPTARQRPLHFNIDDVLPSDCGKRAEDFKDEDDLVSSRVVRSSIAPPGSYPWQASIRVRGHSKTTHWCGAVVLSPLHVLTAAHCLEGYNKGTYVVRAGDYNTDIDEGTEVEANIEDYYVHEEFRKGHRYNNDIALVLLKGRGLALGRHVMPICLPHENIEYPTNLNCTISGFGSIEAGSSMHSRQMRFGWVPLIDERICKAQDVYGAAITDGMICAGHLEGGPDTCDGDSGGPLACQFNGAFTLYGLTSWGEQCGRANRPGVYVRIAHYRKWIDQKIRQSMIGR</sequence>
<dbReference type="SMART" id="SM00494">
    <property type="entry name" value="ChtBD2"/>
    <property type="match status" value="3"/>
</dbReference>
<dbReference type="PROSITE" id="PS50068">
    <property type="entry name" value="LDLRA_2"/>
    <property type="match status" value="2"/>
</dbReference>
<evidence type="ECO:0000259" key="17">
    <source>
        <dbReference type="PROSITE" id="PS50287"/>
    </source>
</evidence>
<dbReference type="Pfam" id="PF00530">
    <property type="entry name" value="SRCR"/>
    <property type="match status" value="3"/>
</dbReference>
<dbReference type="Gene3D" id="3.10.250.10">
    <property type="entry name" value="SRCR-like domain"/>
    <property type="match status" value="3"/>
</dbReference>
<feature type="region of interest" description="Disordered" evidence="12">
    <location>
        <begin position="709"/>
        <end position="730"/>
    </location>
</feature>
<evidence type="ECO:0000313" key="21">
    <source>
        <dbReference type="Proteomes" id="UP001627154"/>
    </source>
</evidence>
<keyword evidence="4 11" id="KW-0378">Hydrolase</keyword>
<dbReference type="CDD" id="cd01099">
    <property type="entry name" value="PAN_AP_HGF"/>
    <property type="match status" value="1"/>
</dbReference>
<protein>
    <recommendedName>
        <fullName evidence="22">Neurotrypsin</fullName>
    </recommendedName>
</protein>
<dbReference type="InterPro" id="IPR002172">
    <property type="entry name" value="LDrepeatLR_classA_rpt"/>
</dbReference>
<feature type="disulfide bond" evidence="9">
    <location>
        <begin position="1571"/>
        <end position="1586"/>
    </location>
</feature>
<evidence type="ECO:0000259" key="18">
    <source>
        <dbReference type="PROSITE" id="PS50940"/>
    </source>
</evidence>
<dbReference type="PRINTS" id="PR00018">
    <property type="entry name" value="KRINGLE"/>
</dbReference>
<evidence type="ECO:0000256" key="8">
    <source>
        <dbReference type="PROSITE-ProRule" id="PRU00121"/>
    </source>
</evidence>
<evidence type="ECO:0000256" key="7">
    <source>
        <dbReference type="ARBA" id="ARBA00023180"/>
    </source>
</evidence>
<evidence type="ECO:0000259" key="19">
    <source>
        <dbReference type="PROSITE" id="PS50948"/>
    </source>
</evidence>
<evidence type="ECO:0000313" key="20">
    <source>
        <dbReference type="EMBL" id="KAL3393548.1"/>
    </source>
</evidence>
<dbReference type="GO" id="GO:0006508">
    <property type="term" value="P:proteolysis"/>
    <property type="evidence" value="ECO:0007669"/>
    <property type="project" value="UniProtKB-KW"/>
</dbReference>
<keyword evidence="6 10" id="KW-1015">Disulfide bond</keyword>
<dbReference type="InterPro" id="IPR018114">
    <property type="entry name" value="TRYPSIN_HIS"/>
</dbReference>
<dbReference type="SUPFAM" id="SSF56436">
    <property type="entry name" value="C-type lectin-like"/>
    <property type="match status" value="1"/>
</dbReference>
<evidence type="ECO:0000256" key="5">
    <source>
        <dbReference type="ARBA" id="ARBA00022825"/>
    </source>
</evidence>
<dbReference type="InterPro" id="IPR001190">
    <property type="entry name" value="SRCR"/>
</dbReference>
<dbReference type="SMART" id="SM00473">
    <property type="entry name" value="PAN_AP"/>
    <property type="match status" value="1"/>
</dbReference>
<dbReference type="PRINTS" id="PR00258">
    <property type="entry name" value="SPERACTRCPTR"/>
</dbReference>
<feature type="compositionally biased region" description="Basic residues" evidence="12">
    <location>
        <begin position="1737"/>
        <end position="1751"/>
    </location>
</feature>
<feature type="domain" description="Apple" evidence="19">
    <location>
        <begin position="1468"/>
        <end position="1548"/>
    </location>
</feature>
<dbReference type="InterPro" id="IPR013806">
    <property type="entry name" value="Kringle-like"/>
</dbReference>
<dbReference type="EMBL" id="JBJJXI010000096">
    <property type="protein sequence ID" value="KAL3393548.1"/>
    <property type="molecule type" value="Genomic_DNA"/>
</dbReference>
<dbReference type="Pfam" id="PF00089">
    <property type="entry name" value="Trypsin"/>
    <property type="match status" value="1"/>
</dbReference>
<dbReference type="SUPFAM" id="SSF50494">
    <property type="entry name" value="Trypsin-like serine proteases"/>
    <property type="match status" value="1"/>
</dbReference>
<dbReference type="PANTHER" id="PTHR24252:SF18">
    <property type="entry name" value="OVOCHYMASE 1"/>
    <property type="match status" value="1"/>
</dbReference>
<keyword evidence="21" id="KW-1185">Reference proteome</keyword>
<feature type="region of interest" description="Disordered" evidence="12">
    <location>
        <begin position="503"/>
        <end position="574"/>
    </location>
</feature>
<feature type="disulfide bond" evidence="10">
    <location>
        <begin position="1139"/>
        <end position="1149"/>
    </location>
</feature>